<dbReference type="GO" id="GO:0015031">
    <property type="term" value="P:protein transport"/>
    <property type="evidence" value="ECO:0007669"/>
    <property type="project" value="UniProtKB-KW"/>
</dbReference>
<evidence type="ECO:0000256" key="7">
    <source>
        <dbReference type="ARBA" id="ARBA00070809"/>
    </source>
</evidence>
<evidence type="ECO:0000256" key="5">
    <source>
        <dbReference type="ARBA" id="ARBA00022927"/>
    </source>
</evidence>
<evidence type="ECO:0000256" key="4">
    <source>
        <dbReference type="ARBA" id="ARBA00022737"/>
    </source>
</evidence>
<keyword evidence="10" id="KW-1185">Reference proteome</keyword>
<dbReference type="GO" id="GO:0005794">
    <property type="term" value="C:Golgi apparatus"/>
    <property type="evidence" value="ECO:0007669"/>
    <property type="project" value="TreeGrafter"/>
</dbReference>
<evidence type="ECO:0000256" key="1">
    <source>
        <dbReference type="ARBA" id="ARBA00004132"/>
    </source>
</evidence>
<dbReference type="GeneTree" id="ENSGT00390000006205"/>
<dbReference type="FunFam" id="1.25.10.10:FF:000202">
    <property type="entry name" value="HEAT repeat-containing protein 5B isoform X1"/>
    <property type="match status" value="1"/>
</dbReference>
<dbReference type="FunFam" id="1.25.10.10:FF:000262">
    <property type="entry name" value="HEAT repeat-containing protein 5B"/>
    <property type="match status" value="1"/>
</dbReference>
<reference evidence="9 10" key="1">
    <citation type="journal article" date="2019" name="Proc. Natl. Acad. Sci. U.S.A.">
        <title>Regulatory changes in pterin and carotenoid genes underlie balanced color polymorphisms in the wall lizard.</title>
        <authorList>
            <person name="Andrade P."/>
            <person name="Pinho C."/>
            <person name="Perez I de Lanuza G."/>
            <person name="Afonso S."/>
            <person name="Brejcha J."/>
            <person name="Rubin C.J."/>
            <person name="Wallerman O."/>
            <person name="Pereira P."/>
            <person name="Sabatino S.J."/>
            <person name="Bellati A."/>
            <person name="Pellitteri-Rosa D."/>
            <person name="Bosakova Z."/>
            <person name="Bunikis I."/>
            <person name="Carretero M.A."/>
            <person name="Feiner N."/>
            <person name="Marsik P."/>
            <person name="Pauperio F."/>
            <person name="Salvi D."/>
            <person name="Soler L."/>
            <person name="While G.M."/>
            <person name="Uller T."/>
            <person name="Font E."/>
            <person name="Andersson L."/>
            <person name="Carneiro M."/>
        </authorList>
    </citation>
    <scope>NUCLEOTIDE SEQUENCE</scope>
</reference>
<name>A0A670ITR9_PODMU</name>
<dbReference type="Pfam" id="PF20210">
    <property type="entry name" value="Laa1_Sip1_HTR5"/>
    <property type="match status" value="1"/>
</dbReference>
<dbReference type="InterPro" id="IPR046837">
    <property type="entry name" value="Laa1/Sip1/HEATR5-like_HEAT"/>
</dbReference>
<evidence type="ECO:0000313" key="9">
    <source>
        <dbReference type="Ensembl" id="ENSPMRP00000014577.1"/>
    </source>
</evidence>
<feature type="region of interest" description="Disordered" evidence="8">
    <location>
        <begin position="1561"/>
        <end position="1583"/>
    </location>
</feature>
<dbReference type="SUPFAM" id="SSF48371">
    <property type="entry name" value="ARM repeat"/>
    <property type="match status" value="2"/>
</dbReference>
<dbReference type="Gene3D" id="1.25.10.10">
    <property type="entry name" value="Leucine-rich Repeat Variant"/>
    <property type="match status" value="3"/>
</dbReference>
<evidence type="ECO:0000313" key="10">
    <source>
        <dbReference type="Proteomes" id="UP000472272"/>
    </source>
</evidence>
<proteinExistence type="inferred from homology"/>
<organism evidence="9 10">
    <name type="scientific">Podarcis muralis</name>
    <name type="common">Wall lizard</name>
    <name type="synonym">Lacerta muralis</name>
    <dbReference type="NCBI Taxonomy" id="64176"/>
    <lineage>
        <taxon>Eukaryota</taxon>
        <taxon>Metazoa</taxon>
        <taxon>Chordata</taxon>
        <taxon>Craniata</taxon>
        <taxon>Vertebrata</taxon>
        <taxon>Euteleostomi</taxon>
        <taxon>Lepidosauria</taxon>
        <taxon>Squamata</taxon>
        <taxon>Bifurcata</taxon>
        <taxon>Unidentata</taxon>
        <taxon>Episquamata</taxon>
        <taxon>Laterata</taxon>
        <taxon>Lacertibaenia</taxon>
        <taxon>Lacertidae</taxon>
        <taxon>Podarcis</taxon>
    </lineage>
</organism>
<comment type="similarity">
    <text evidence="2">Belongs to the HEATR5 family.</text>
</comment>
<evidence type="ECO:0000256" key="6">
    <source>
        <dbReference type="ARBA" id="ARBA00023329"/>
    </source>
</evidence>
<dbReference type="Ensembl" id="ENSPMRT00000015572.1">
    <property type="protein sequence ID" value="ENSPMRP00000014577.1"/>
    <property type="gene ID" value="ENSPMRG00000008799.1"/>
</dbReference>
<dbReference type="InterPro" id="IPR011989">
    <property type="entry name" value="ARM-like"/>
</dbReference>
<dbReference type="InterPro" id="IPR016024">
    <property type="entry name" value="ARM-type_fold"/>
</dbReference>
<comment type="subcellular location">
    <subcellularLocation>
        <location evidence="1">Cytoplasmic vesicle</location>
        <location evidence="1">Clathrin-coated vesicle</location>
    </subcellularLocation>
</comment>
<dbReference type="FunFam" id="1.25.10.10:FF:000203">
    <property type="entry name" value="HEAT repeat containing 5B"/>
    <property type="match status" value="1"/>
</dbReference>
<dbReference type="InterPro" id="IPR040108">
    <property type="entry name" value="Laa1/Sip1/HEATR5"/>
</dbReference>
<keyword evidence="3" id="KW-0813">Transport</keyword>
<dbReference type="GO" id="GO:0030139">
    <property type="term" value="C:endocytic vesicle"/>
    <property type="evidence" value="ECO:0007669"/>
    <property type="project" value="TreeGrafter"/>
</dbReference>
<dbReference type="GO" id="GO:0016020">
    <property type="term" value="C:membrane"/>
    <property type="evidence" value="ECO:0007669"/>
    <property type="project" value="TreeGrafter"/>
</dbReference>
<dbReference type="PANTHER" id="PTHR21663">
    <property type="entry name" value="HYPOTHETICAL HEAT DOMAIN-CONTAINING"/>
    <property type="match status" value="1"/>
</dbReference>
<dbReference type="GO" id="GO:0042147">
    <property type="term" value="P:retrograde transport, endosome to Golgi"/>
    <property type="evidence" value="ECO:0007669"/>
    <property type="project" value="TreeGrafter"/>
</dbReference>
<keyword evidence="4" id="KW-0677">Repeat</keyword>
<accession>A0A670ITR9</accession>
<dbReference type="GO" id="GO:0030136">
    <property type="term" value="C:clathrin-coated vesicle"/>
    <property type="evidence" value="ECO:0007669"/>
    <property type="project" value="UniProtKB-SubCell"/>
</dbReference>
<dbReference type="GO" id="GO:0006897">
    <property type="term" value="P:endocytosis"/>
    <property type="evidence" value="ECO:0007669"/>
    <property type="project" value="TreeGrafter"/>
</dbReference>
<keyword evidence="5" id="KW-0653">Protein transport</keyword>
<keyword evidence="6" id="KW-0968">Cytoplasmic vesicle</keyword>
<reference evidence="9" key="3">
    <citation type="submission" date="2025-09" db="UniProtKB">
        <authorList>
            <consortium name="Ensembl"/>
        </authorList>
    </citation>
    <scope>IDENTIFICATION</scope>
</reference>
<gene>
    <name evidence="9" type="primary">HEATR5B</name>
</gene>
<dbReference type="GO" id="GO:0005829">
    <property type="term" value="C:cytosol"/>
    <property type="evidence" value="ECO:0007669"/>
    <property type="project" value="GOC"/>
</dbReference>
<feature type="compositionally biased region" description="Basic and acidic residues" evidence="8">
    <location>
        <begin position="1561"/>
        <end position="1574"/>
    </location>
</feature>
<dbReference type="Pfam" id="PF25468">
    <property type="entry name" value="HEAT_HEATR5A"/>
    <property type="match status" value="1"/>
</dbReference>
<reference evidence="9" key="2">
    <citation type="submission" date="2025-08" db="UniProtKB">
        <authorList>
            <consortium name="Ensembl"/>
        </authorList>
    </citation>
    <scope>IDENTIFICATION</scope>
</reference>
<dbReference type="Proteomes" id="UP000472272">
    <property type="component" value="Chromosome 3"/>
</dbReference>
<protein>
    <recommendedName>
        <fullName evidence="7">HEAT repeat-containing protein 5B</fullName>
    </recommendedName>
</protein>
<evidence type="ECO:0000256" key="2">
    <source>
        <dbReference type="ARBA" id="ARBA00008304"/>
    </source>
</evidence>
<dbReference type="PANTHER" id="PTHR21663:SF2">
    <property type="entry name" value="HEAT REPEAT-CONTAINING PROTEIN 5B"/>
    <property type="match status" value="1"/>
</dbReference>
<evidence type="ECO:0000256" key="3">
    <source>
        <dbReference type="ARBA" id="ARBA00022448"/>
    </source>
</evidence>
<evidence type="ECO:0000256" key="8">
    <source>
        <dbReference type="SAM" id="MobiDB-lite"/>
    </source>
</evidence>
<sequence length="1952" mass="211914">RSSWLRMLEREFNGREERKTDVKEKQKKLVEQLTGLISSSPGPPTRKLLAKNLAALYSIGDTFTVFQTLDKCNEIIKSKDDTSAYLPTKLTAVACVGAFYEKMGRMLGSSFPETVNNLLKSLKSAESQGRSEILMSLQKVLSGLGGAAASCHRDIYKNARSLLTDRAMAVRCAVAKCLLELQNEAVFMWTAELENVATLCFKALENSNYGVRVAVSKLLGTVMATALIPKQARATLEEVLELMATGFLRGGSGFLKSGGEMLKVGGSVNREVRVGVTQAYVVFVTTLGGQWLERNFATFLSHVLDLVSHPRATQTHVEAVYSRRCVSFILRATVGSLLGEKAQIAAAKDICQAIGKQMKAVESVVNDANIENKSGAAEVAASQHVMVCALQELGSLVQSLSATASPLIQEPSTGLLETVTSVLLHPSMAARLAAAWCLRCVAVALPFQVTPFLDRCAERLNNLKTSPEAVSGYSFAMAALLGGVHQCPLGIPHAKGKMVVSIAEDLLRSAAQNSRLSLQRTQAGWLLLGALMTLGPSAVRYHLPKMLLLWRNVFPRSLKELEAEKARGDSFTWQVTLEGRAGALCAMRSFVAHCPELLTEDVIRKLMTPIECAMTMIIPSVIKAHGAHLKASAAMVRLRLYDILALLPPKTYEGSFNALLRELVAEFTLTDNSANTTTSLLRSLCHYDDSVLLGSWLQETDHKSIEDQLQPNSASGSGALEHDPSSIYLRIPAGEAVPGPLPLGVSVIDASVALFGVVFPHVSYKHRSVYNQGAENKSTLGPEEVRKSALTLVMGALDNPNPILRCAAGEALGRMAQVVGEATFIARMAQYSFDKLKSARDVVARTGHSLALGCLHRYVGGIGSGQHLKTSVSILLALAQDGTSPEVQTWSLHSLALIVDSSGPMYRGYVEPTLSLVLTLLLTVPPSHTEVHQCLGRCLGAIITTVGPELQGNGATISTIRSSCLVGCAITQDHSDSLVQAAAISCLQQLHMFAPRHVNLSSLVPSLCVHLCSSHLLLRRAAVACLRQLAQREAAEVCEYAMSLAKNAGDKENNGMKTGLEGVLFGMLDRETDRKLCSDIHDTLGHMLSSLAVEKLSHWLMLCKDVLAASSDEDSEKKDEMDDDMMFTTLGEEDKTKPSVAPRWATRVFAADCLCRIIMLCENANKAHFDLALARSAKLRNPKNDLLVLHLSDLIRMAFMAATDHSNQLRMAGLQALEDIIKKFAAVPEPEFPGHVILEQYQANVGAALRPAFSQDTPSDITAKACQVCSTWIGSGVVSDLNDLRRVHNLLVSSLDKVQTGKGSSSQLYRESATTMEKLAVLKAWAELLILAFLWSGITVDELPPDSLITLVQPELPTLSRLWLAALKDYALLTLPAEFASQLPPDGGAFYTPETIDTARLHYRNSWTPILHAIALWLNSTGFNASESTEDVSAAIPNPQKRATSIMLNPAPGTPPSTKPLQEINKDRMHLILGVSIQFLCSPRPEEPVEHVTSCLQALHTLLDSPCARTHIAEDQLLGVELLSVLHRLLLTCNPPSVQLLVTGVVQQIVRAAQDHLQEKRNTMNEEDVKEKDTSTMLGEGGESGGLVPGKSLVFAAMELLMFILVRHMPHLSTKMSDSPSHISSRTQQLPEESARLVAATIGILSDLPTLCSPAGCMTILPTVLFLITQVLKDTAVKTTGNHVPPPVSAALQGLKSIVTLPMTMNEEIHKQWTNLIRSTLLVSTGFFSEASRPILDEVSMLTAIALFLWSASTEIIGVQSLQNGCMNRFKMALNSSDPWVQAKCYQLLLSVFQHTNRALSTPYIHSLAPIMVEKLKSVEINRPNNKMELLAVQEGIKVLETLVALGEEQNRVPLLALLVPTLISYLLNENAFSSASVVSKELHEFALQDLTRIGPLYPHAFKTVMGAAPELKIRLETAVRASQASKAKAAARQPPPTVHSTPTIKLKTSFF</sequence>